<feature type="compositionally biased region" description="Polar residues" evidence="1">
    <location>
        <begin position="54"/>
        <end position="72"/>
    </location>
</feature>
<accession>A0A9P6LY70</accession>
<sequence length="203" mass="20928">MRITSAVLLSAAAAVACAMHEHKPESERSQLYARNRFADRNLAGTLGGLLSGSHESATSEVQDTPSTPSTSAYVKRDDNLLGDLPVVGGVGDLLKRRGGLLGGLLEGSDNSDTSTEVQDTPSTSAYVKRDDNLLANLPVVGGVGDLLKRGGGLLGGLLGGIDNSDTSTEVQDTPSTSAYVKRDDNLLANLPVVGGVGDLLKRG</sequence>
<proteinExistence type="predicted"/>
<dbReference type="EMBL" id="JAAAHY010001252">
    <property type="protein sequence ID" value="KAF9950913.1"/>
    <property type="molecule type" value="Genomic_DNA"/>
</dbReference>
<organism evidence="3 4">
    <name type="scientific">Mortierella alpina</name>
    <name type="common">Oleaginous fungus</name>
    <name type="synonym">Mortierella renispora</name>
    <dbReference type="NCBI Taxonomy" id="64518"/>
    <lineage>
        <taxon>Eukaryota</taxon>
        <taxon>Fungi</taxon>
        <taxon>Fungi incertae sedis</taxon>
        <taxon>Mucoromycota</taxon>
        <taxon>Mortierellomycotina</taxon>
        <taxon>Mortierellomycetes</taxon>
        <taxon>Mortierellales</taxon>
        <taxon>Mortierellaceae</taxon>
        <taxon>Mortierella</taxon>
    </lineage>
</organism>
<feature type="signal peptide" evidence="2">
    <location>
        <begin position="1"/>
        <end position="18"/>
    </location>
</feature>
<evidence type="ECO:0008006" key="5">
    <source>
        <dbReference type="Google" id="ProtNLM"/>
    </source>
</evidence>
<comment type="caution">
    <text evidence="3">The sequence shown here is derived from an EMBL/GenBank/DDBJ whole genome shotgun (WGS) entry which is preliminary data.</text>
</comment>
<dbReference type="Proteomes" id="UP000738359">
    <property type="component" value="Unassembled WGS sequence"/>
</dbReference>
<evidence type="ECO:0000256" key="2">
    <source>
        <dbReference type="SAM" id="SignalP"/>
    </source>
</evidence>
<keyword evidence="4" id="KW-1185">Reference proteome</keyword>
<keyword evidence="2" id="KW-0732">Signal</keyword>
<evidence type="ECO:0000256" key="1">
    <source>
        <dbReference type="SAM" id="MobiDB-lite"/>
    </source>
</evidence>
<evidence type="ECO:0000313" key="4">
    <source>
        <dbReference type="Proteomes" id="UP000738359"/>
    </source>
</evidence>
<evidence type="ECO:0000313" key="3">
    <source>
        <dbReference type="EMBL" id="KAF9950913.1"/>
    </source>
</evidence>
<gene>
    <name evidence="3" type="ORF">BGZ70_001185</name>
</gene>
<protein>
    <recommendedName>
        <fullName evidence="5">Secreted protein</fullName>
    </recommendedName>
</protein>
<feature type="region of interest" description="Disordered" evidence="1">
    <location>
        <begin position="48"/>
        <end position="74"/>
    </location>
</feature>
<feature type="chain" id="PRO_5040380125" description="Secreted protein" evidence="2">
    <location>
        <begin position="19"/>
        <end position="203"/>
    </location>
</feature>
<reference evidence="3" key="1">
    <citation type="journal article" date="2020" name="Fungal Divers.">
        <title>Resolving the Mortierellaceae phylogeny through synthesis of multi-gene phylogenetics and phylogenomics.</title>
        <authorList>
            <person name="Vandepol N."/>
            <person name="Liber J."/>
            <person name="Desiro A."/>
            <person name="Na H."/>
            <person name="Kennedy M."/>
            <person name="Barry K."/>
            <person name="Grigoriev I.V."/>
            <person name="Miller A.N."/>
            <person name="O'Donnell K."/>
            <person name="Stajich J.E."/>
            <person name="Bonito G."/>
        </authorList>
    </citation>
    <scope>NUCLEOTIDE SEQUENCE</scope>
    <source>
        <strain evidence="3">CK1249</strain>
    </source>
</reference>
<dbReference type="PROSITE" id="PS51257">
    <property type="entry name" value="PROKAR_LIPOPROTEIN"/>
    <property type="match status" value="1"/>
</dbReference>
<dbReference type="AlphaFoldDB" id="A0A9P6LY70"/>
<feature type="non-terminal residue" evidence="3">
    <location>
        <position position="203"/>
    </location>
</feature>
<dbReference type="OrthoDB" id="2448719at2759"/>
<name>A0A9P6LY70_MORAP</name>